<evidence type="ECO:0000256" key="5">
    <source>
        <dbReference type="ARBA" id="ARBA00022692"/>
    </source>
</evidence>
<dbReference type="Gene3D" id="3.10.50.40">
    <property type="match status" value="1"/>
</dbReference>
<evidence type="ECO:0000256" key="3">
    <source>
        <dbReference type="ARBA" id="ARBA00022475"/>
    </source>
</evidence>
<evidence type="ECO:0000259" key="15">
    <source>
        <dbReference type="Pfam" id="PF13145"/>
    </source>
</evidence>
<evidence type="ECO:0000256" key="1">
    <source>
        <dbReference type="ARBA" id="ARBA00004382"/>
    </source>
</evidence>
<evidence type="ECO:0000256" key="10">
    <source>
        <dbReference type="ARBA" id="ARBA00031484"/>
    </source>
</evidence>
<dbReference type="InterPro" id="IPR046357">
    <property type="entry name" value="PPIase_dom_sf"/>
</dbReference>
<accession>A0ABT1XQ17</accession>
<keyword evidence="3" id="KW-1003">Cell membrane</keyword>
<evidence type="ECO:0000256" key="14">
    <source>
        <dbReference type="SAM" id="Phobius"/>
    </source>
</evidence>
<evidence type="ECO:0000313" key="16">
    <source>
        <dbReference type="EMBL" id="MCR2833764.1"/>
    </source>
</evidence>
<organism evidence="16 17">
    <name type="scientific">Parerythrobacter lacustris</name>
    <dbReference type="NCBI Taxonomy" id="2969984"/>
    <lineage>
        <taxon>Bacteria</taxon>
        <taxon>Pseudomonadati</taxon>
        <taxon>Pseudomonadota</taxon>
        <taxon>Alphaproteobacteria</taxon>
        <taxon>Sphingomonadales</taxon>
        <taxon>Erythrobacteraceae</taxon>
        <taxon>Parerythrobacter</taxon>
    </lineage>
</organism>
<evidence type="ECO:0000256" key="2">
    <source>
        <dbReference type="ARBA" id="ARBA00018370"/>
    </source>
</evidence>
<proteinExistence type="inferred from homology"/>
<comment type="similarity">
    <text evidence="11">Belongs to the PpiD chaperone family.</text>
</comment>
<dbReference type="InterPro" id="IPR052029">
    <property type="entry name" value="PpiD_chaperone"/>
</dbReference>
<dbReference type="Gene3D" id="1.10.4030.10">
    <property type="entry name" value="Porin chaperone SurA, peptide-binding domain"/>
    <property type="match status" value="2"/>
</dbReference>
<evidence type="ECO:0000256" key="13">
    <source>
        <dbReference type="ARBA" id="ARBA00042775"/>
    </source>
</evidence>
<evidence type="ECO:0000256" key="7">
    <source>
        <dbReference type="ARBA" id="ARBA00023136"/>
    </source>
</evidence>
<keyword evidence="7 14" id="KW-0472">Membrane</keyword>
<comment type="caution">
    <text evidence="16">The sequence shown here is derived from an EMBL/GenBank/DDBJ whole genome shotgun (WGS) entry which is preliminary data.</text>
</comment>
<evidence type="ECO:0000256" key="8">
    <source>
        <dbReference type="ARBA" id="ARBA00023186"/>
    </source>
</evidence>
<gene>
    <name evidence="16" type="ORF">NSO95_07375</name>
</gene>
<evidence type="ECO:0000313" key="17">
    <source>
        <dbReference type="Proteomes" id="UP001206067"/>
    </source>
</evidence>
<evidence type="ECO:0000256" key="9">
    <source>
        <dbReference type="ARBA" id="ARBA00030642"/>
    </source>
</evidence>
<feature type="domain" description="PpiC" evidence="15">
    <location>
        <begin position="252"/>
        <end position="372"/>
    </location>
</feature>
<protein>
    <recommendedName>
        <fullName evidence="2">Parvulin-like PPIase</fullName>
    </recommendedName>
    <alternativeName>
        <fullName evidence="9">Peptidyl-prolyl cis-trans isomerase plp</fullName>
    </alternativeName>
    <alternativeName>
        <fullName evidence="12">Periplasmic chaperone PpiD</fullName>
    </alternativeName>
    <alternativeName>
        <fullName evidence="13">Periplasmic folding chaperone</fullName>
    </alternativeName>
    <alternativeName>
        <fullName evidence="10">Rotamase plp</fullName>
    </alternativeName>
</protein>
<dbReference type="InterPro" id="IPR027304">
    <property type="entry name" value="Trigger_fact/SurA_dom_sf"/>
</dbReference>
<name>A0ABT1XQ17_9SPHN</name>
<evidence type="ECO:0000256" key="11">
    <source>
        <dbReference type="ARBA" id="ARBA00038408"/>
    </source>
</evidence>
<sequence length="644" mass="68783">MQIFRNFFKSKLGIPVTLGFVILIGFAFATSDVASTGTFGGIAGGERVAVVGDEKISSSDLVAAANNALRNIRQQNPTMSMPAYIEQGGLDEVLDSLIERSSIAGFAEDFGLRAGENLVNSEILQIPAFRGSDGNFDQEAYRQALASQGLSDASVREDLREGLLARQLLLPASFGAKAPPSFANQYAALLKETRSGSIAVIPSTAFAPSSDPSAQVLKTFYDKNRGDYVRPERRSMRYATFGIDNLGTRGEPTDKEIADYYNANRKQFAATERRTVTQFIVPTQQAATSIRNKVNGGSTIEQEARGAGLQTAKLGPLTQAEFAAQTSAAVAKAVFEAPRGSAAAPARSGLGFHVARVDSIDRQDGKTLAQATEEIRETLRVSKRRTVVTDLAADIEAQISDGASISDITKAVGGKLEVTAPLTAGGLVYDKPQEQAPQVIIPALQTAFDMEEQEPQLVELAAGQAFLIFEVAEITPSAAAPLNDIRARVIADWKIAEGGKLAKQAADRILGRLKAGKTLAAAMAEESKPLPGVDTITLSREQLAQSGQRVPPALALMFSMAEGTFKKLEAPQNAGWFVIDLDNIEPGKVEPNDPILARTIAELSQATGQEYSEQLRAAIRKEMGVEKNDAGIEAVRKQLVGEAQ</sequence>
<keyword evidence="8" id="KW-0143">Chaperone</keyword>
<evidence type="ECO:0000256" key="4">
    <source>
        <dbReference type="ARBA" id="ARBA00022519"/>
    </source>
</evidence>
<keyword evidence="6 14" id="KW-1133">Transmembrane helix</keyword>
<feature type="transmembrane region" description="Helical" evidence="14">
    <location>
        <begin position="12"/>
        <end position="29"/>
    </location>
</feature>
<reference evidence="16 17" key="1">
    <citation type="submission" date="2022-08" db="EMBL/GenBank/DDBJ databases">
        <title>Polyphasic taxonomy analysis of Qipengyuania sp.RS5-5.</title>
        <authorList>
            <person name="Xamxidin M."/>
            <person name="Wu M."/>
        </authorList>
    </citation>
    <scope>NUCLEOTIDE SEQUENCE [LARGE SCALE GENOMIC DNA]</scope>
    <source>
        <strain evidence="16 17">RS5-5</strain>
    </source>
</reference>
<dbReference type="Proteomes" id="UP001206067">
    <property type="component" value="Unassembled WGS sequence"/>
</dbReference>
<evidence type="ECO:0000256" key="12">
    <source>
        <dbReference type="ARBA" id="ARBA00040743"/>
    </source>
</evidence>
<dbReference type="EMBL" id="JANKHH010000004">
    <property type="protein sequence ID" value="MCR2833764.1"/>
    <property type="molecule type" value="Genomic_DNA"/>
</dbReference>
<keyword evidence="17" id="KW-1185">Reference proteome</keyword>
<evidence type="ECO:0000256" key="6">
    <source>
        <dbReference type="ARBA" id="ARBA00022989"/>
    </source>
</evidence>
<dbReference type="RefSeq" id="WP_257595544.1">
    <property type="nucleotide sequence ID" value="NZ_JANKHH010000004.1"/>
</dbReference>
<comment type="subcellular location">
    <subcellularLocation>
        <location evidence="1">Cell inner membrane</location>
        <topology evidence="1">Single-pass type II membrane protein</topology>
        <orientation evidence="1">Periplasmic side</orientation>
    </subcellularLocation>
</comment>
<keyword evidence="5 14" id="KW-0812">Transmembrane</keyword>
<dbReference type="PANTHER" id="PTHR47529">
    <property type="entry name" value="PEPTIDYL-PROLYL CIS-TRANS ISOMERASE D"/>
    <property type="match status" value="1"/>
</dbReference>
<dbReference type="Pfam" id="PF13145">
    <property type="entry name" value="Rotamase_2"/>
    <property type="match status" value="1"/>
</dbReference>
<keyword evidence="4" id="KW-0997">Cell inner membrane</keyword>
<dbReference type="PANTHER" id="PTHR47529:SF1">
    <property type="entry name" value="PERIPLASMIC CHAPERONE PPID"/>
    <property type="match status" value="1"/>
</dbReference>
<dbReference type="SUPFAM" id="SSF109998">
    <property type="entry name" value="Triger factor/SurA peptide-binding domain-like"/>
    <property type="match status" value="1"/>
</dbReference>
<dbReference type="Pfam" id="PF13624">
    <property type="entry name" value="SurA_N_3"/>
    <property type="match status" value="1"/>
</dbReference>
<dbReference type="InterPro" id="IPR000297">
    <property type="entry name" value="PPIase_PpiC"/>
</dbReference>